<sequence>MEDQRCSLPPPHEAAGPVPEEQENFFSLVQRVQSRRMDEQRASMQLGHVTLELNSDPQYFKNTQAPSEYLVFGWNTSRLELELELLKLKLDSVSHVSCIVYISIAVL</sequence>
<dbReference type="GO" id="GO:0030695">
    <property type="term" value="F:GTPase regulator activity"/>
    <property type="evidence" value="ECO:0007669"/>
    <property type="project" value="InterPro"/>
</dbReference>
<proteinExistence type="predicted"/>
<dbReference type="STRING" id="8078.ENSFHEP00000025525"/>
<reference evidence="2" key="1">
    <citation type="submission" date="2025-08" db="UniProtKB">
        <authorList>
            <consortium name="Ensembl"/>
        </authorList>
    </citation>
    <scope>IDENTIFICATION</scope>
</reference>
<dbReference type="InterPro" id="IPR003109">
    <property type="entry name" value="GoLoco_motif"/>
</dbReference>
<evidence type="ECO:0000313" key="2">
    <source>
        <dbReference type="Ensembl" id="ENSFHEP00000025525.1"/>
    </source>
</evidence>
<name>A0A3Q2U6K1_FUNHE</name>
<dbReference type="SMART" id="SM00390">
    <property type="entry name" value="GoLoco"/>
    <property type="match status" value="1"/>
</dbReference>
<dbReference type="Gene3D" id="1.25.40.10">
    <property type="entry name" value="Tetratricopeptide repeat domain"/>
    <property type="match status" value="1"/>
</dbReference>
<protein>
    <submittedName>
        <fullName evidence="2">Uncharacterized protein</fullName>
    </submittedName>
</protein>
<accession>A0A3Q2U6K1</accession>
<dbReference type="Proteomes" id="UP000265000">
    <property type="component" value="Unplaced"/>
</dbReference>
<dbReference type="GeneTree" id="ENSGT00940000177695"/>
<dbReference type="Ensembl" id="ENSFHET00000005011.1">
    <property type="protein sequence ID" value="ENSFHEP00000025525.1"/>
    <property type="gene ID" value="ENSFHEG00000000200.1"/>
</dbReference>
<dbReference type="AlphaFoldDB" id="A0A3Q2U6K1"/>
<reference evidence="2" key="2">
    <citation type="submission" date="2025-09" db="UniProtKB">
        <authorList>
            <consortium name="Ensembl"/>
        </authorList>
    </citation>
    <scope>IDENTIFICATION</scope>
</reference>
<dbReference type="InterPro" id="IPR011990">
    <property type="entry name" value="TPR-like_helical_dom_sf"/>
</dbReference>
<dbReference type="PROSITE" id="PS50877">
    <property type="entry name" value="GOLOCO"/>
    <property type="match status" value="1"/>
</dbReference>
<evidence type="ECO:0000313" key="3">
    <source>
        <dbReference type="Proteomes" id="UP000265000"/>
    </source>
</evidence>
<keyword evidence="3" id="KW-1185">Reference proteome</keyword>
<dbReference type="Pfam" id="PF02188">
    <property type="entry name" value="GoLoco"/>
    <property type="match status" value="1"/>
</dbReference>
<organism evidence="2 3">
    <name type="scientific">Fundulus heteroclitus</name>
    <name type="common">Killifish</name>
    <name type="synonym">Mummichog</name>
    <dbReference type="NCBI Taxonomy" id="8078"/>
    <lineage>
        <taxon>Eukaryota</taxon>
        <taxon>Metazoa</taxon>
        <taxon>Chordata</taxon>
        <taxon>Craniata</taxon>
        <taxon>Vertebrata</taxon>
        <taxon>Euteleostomi</taxon>
        <taxon>Actinopterygii</taxon>
        <taxon>Neopterygii</taxon>
        <taxon>Teleostei</taxon>
        <taxon>Neoteleostei</taxon>
        <taxon>Acanthomorphata</taxon>
        <taxon>Ovalentaria</taxon>
        <taxon>Atherinomorphae</taxon>
        <taxon>Cyprinodontiformes</taxon>
        <taxon>Fundulidae</taxon>
        <taxon>Fundulus</taxon>
    </lineage>
</organism>
<evidence type="ECO:0000256" key="1">
    <source>
        <dbReference type="SAM" id="MobiDB-lite"/>
    </source>
</evidence>
<feature type="region of interest" description="Disordered" evidence="1">
    <location>
        <begin position="1"/>
        <end position="20"/>
    </location>
</feature>